<accession>A0A511HRR8</accession>
<organism evidence="1 4">
    <name type="scientific">Myxococcus virescens</name>
    <dbReference type="NCBI Taxonomy" id="83456"/>
    <lineage>
        <taxon>Bacteria</taxon>
        <taxon>Pseudomonadati</taxon>
        <taxon>Myxococcota</taxon>
        <taxon>Myxococcia</taxon>
        <taxon>Myxococcales</taxon>
        <taxon>Cystobacterineae</taxon>
        <taxon>Myxococcaceae</taxon>
        <taxon>Myxococcus</taxon>
    </lineage>
</organism>
<evidence type="ECO:0000313" key="3">
    <source>
        <dbReference type="Proteomes" id="UP000198717"/>
    </source>
</evidence>
<dbReference type="InterPro" id="IPR023214">
    <property type="entry name" value="HAD_sf"/>
</dbReference>
<dbReference type="SUPFAM" id="SSF56784">
    <property type="entry name" value="HAD-like"/>
    <property type="match status" value="1"/>
</dbReference>
<evidence type="ECO:0000313" key="1">
    <source>
        <dbReference type="EMBL" id="GEL75189.1"/>
    </source>
</evidence>
<keyword evidence="3" id="KW-1185">Reference proteome</keyword>
<dbReference type="Gene3D" id="3.40.50.1000">
    <property type="entry name" value="HAD superfamily/HAD-like"/>
    <property type="match status" value="1"/>
</dbReference>
<dbReference type="EMBL" id="FNAJ01000002">
    <property type="protein sequence ID" value="SDD64818.1"/>
    <property type="molecule type" value="Genomic_DNA"/>
</dbReference>
<reference evidence="2 3" key="1">
    <citation type="submission" date="2016-10" db="EMBL/GenBank/DDBJ databases">
        <authorList>
            <person name="Varghese N."/>
            <person name="Submissions S."/>
        </authorList>
    </citation>
    <scope>NUCLEOTIDE SEQUENCE [LARGE SCALE GENOMIC DNA]</scope>
    <source>
        <strain evidence="2 3">DSM 2260</strain>
    </source>
</reference>
<dbReference type="Proteomes" id="UP000198717">
    <property type="component" value="Unassembled WGS sequence"/>
</dbReference>
<proteinExistence type="predicted"/>
<evidence type="ECO:0000313" key="4">
    <source>
        <dbReference type="Proteomes" id="UP000321224"/>
    </source>
</evidence>
<sequence>MTGNSNLNLVAARGGWIGVDLDGTLAEYGTWRGVGHIGAPVPAMLARVKRWRAAGVEVRIFTARAGDAECLPAIQEWCQTHVGEVLPVTATKDYQMVELWDDRAVQVLANTGQRADGQEDML</sequence>
<reference evidence="1 4" key="2">
    <citation type="submission" date="2019-07" db="EMBL/GenBank/DDBJ databases">
        <title>Whole genome shotgun sequence of Myxococcus virescens NBRC 100334.</title>
        <authorList>
            <person name="Hosoyama A."/>
            <person name="Uohara A."/>
            <person name="Ohji S."/>
            <person name="Ichikawa N."/>
        </authorList>
    </citation>
    <scope>NUCLEOTIDE SEQUENCE [LARGE SCALE GENOMIC DNA]</scope>
    <source>
        <strain evidence="1 4">NBRC 100334</strain>
    </source>
</reference>
<dbReference type="EMBL" id="BJVY01000063">
    <property type="protein sequence ID" value="GEL75189.1"/>
    <property type="molecule type" value="Genomic_DNA"/>
</dbReference>
<evidence type="ECO:0008006" key="5">
    <source>
        <dbReference type="Google" id="ProtNLM"/>
    </source>
</evidence>
<name>A0A511HRR8_9BACT</name>
<dbReference type="RefSeq" id="WP_090487389.1">
    <property type="nucleotide sequence ID" value="NZ_BJVY01000063.1"/>
</dbReference>
<gene>
    <name evidence="1" type="ORF">MVI01_69730</name>
    <name evidence="2" type="ORF">SAMN04488504_102114</name>
</gene>
<protein>
    <recommendedName>
        <fullName evidence="5">Polynucleotide kinase</fullName>
    </recommendedName>
</protein>
<evidence type="ECO:0000313" key="2">
    <source>
        <dbReference type="EMBL" id="SDD64818.1"/>
    </source>
</evidence>
<dbReference type="Proteomes" id="UP000321224">
    <property type="component" value="Unassembled WGS sequence"/>
</dbReference>
<dbReference type="InterPro" id="IPR036412">
    <property type="entry name" value="HAD-like_sf"/>
</dbReference>
<dbReference type="AlphaFoldDB" id="A0A511HRR8"/>
<comment type="caution">
    <text evidence="1">The sequence shown here is derived from an EMBL/GenBank/DDBJ whole genome shotgun (WGS) entry which is preliminary data.</text>
</comment>